<dbReference type="AlphaFoldDB" id="A0AA88L6F8"/>
<dbReference type="Proteomes" id="UP001187531">
    <property type="component" value="Unassembled WGS sequence"/>
</dbReference>
<dbReference type="EMBL" id="JAVRJZ010000017">
    <property type="protein sequence ID" value="KAK2709725.1"/>
    <property type="molecule type" value="Genomic_DNA"/>
</dbReference>
<gene>
    <name evidence="2" type="ORF">QYM36_013411</name>
</gene>
<organism evidence="2 3">
    <name type="scientific">Artemia franciscana</name>
    <name type="common">Brine shrimp</name>
    <name type="synonym">Artemia sanfranciscana</name>
    <dbReference type="NCBI Taxonomy" id="6661"/>
    <lineage>
        <taxon>Eukaryota</taxon>
        <taxon>Metazoa</taxon>
        <taxon>Ecdysozoa</taxon>
        <taxon>Arthropoda</taxon>
        <taxon>Crustacea</taxon>
        <taxon>Branchiopoda</taxon>
        <taxon>Anostraca</taxon>
        <taxon>Artemiidae</taxon>
        <taxon>Artemia</taxon>
    </lineage>
</organism>
<reference evidence="2" key="1">
    <citation type="submission" date="2023-07" db="EMBL/GenBank/DDBJ databases">
        <title>Chromosome-level genome assembly of Artemia franciscana.</title>
        <authorList>
            <person name="Jo E."/>
        </authorList>
    </citation>
    <scope>NUCLEOTIDE SEQUENCE</scope>
    <source>
        <tissue evidence="2">Whole body</tissue>
    </source>
</reference>
<accession>A0AA88L6F8</accession>
<protein>
    <submittedName>
        <fullName evidence="2">Uncharacterized protein</fullName>
    </submittedName>
</protein>
<feature type="compositionally biased region" description="Polar residues" evidence="1">
    <location>
        <begin position="1"/>
        <end position="11"/>
    </location>
</feature>
<evidence type="ECO:0000313" key="2">
    <source>
        <dbReference type="EMBL" id="KAK2709725.1"/>
    </source>
</evidence>
<proteinExistence type="predicted"/>
<keyword evidence="3" id="KW-1185">Reference proteome</keyword>
<sequence>MVTDAMGNQRQRNSHEMSWNGVGTKQNLCYGVPGRRQVKATSNLDEKWRIITIETSMKMMKRTLEITTWNERSLKFDMTQAFTAKKLHQYNLDIPWLTKTRLNGNGKRTIGDPETADVSHFYDSGSGDSSGNYGAEFVLSDKIKSSMLTWDPVAQIVRILLHGHPFNVSVIAARAQTRDSPNHPKQPFL</sequence>
<evidence type="ECO:0000313" key="3">
    <source>
        <dbReference type="Proteomes" id="UP001187531"/>
    </source>
</evidence>
<name>A0AA88L6F8_ARTSF</name>
<evidence type="ECO:0000256" key="1">
    <source>
        <dbReference type="SAM" id="MobiDB-lite"/>
    </source>
</evidence>
<feature type="region of interest" description="Disordered" evidence="1">
    <location>
        <begin position="1"/>
        <end position="20"/>
    </location>
</feature>
<comment type="caution">
    <text evidence="2">The sequence shown here is derived from an EMBL/GenBank/DDBJ whole genome shotgun (WGS) entry which is preliminary data.</text>
</comment>